<proteinExistence type="inferred from homology"/>
<gene>
    <name evidence="3" type="ORF">IAA93_06515</name>
</gene>
<organism evidence="3 4">
    <name type="scientific">Candidatus Avibacteroides avistercoris</name>
    <dbReference type="NCBI Taxonomy" id="2840690"/>
    <lineage>
        <taxon>Bacteria</taxon>
        <taxon>Pseudomonadati</taxon>
        <taxon>Bacteroidota</taxon>
        <taxon>Bacteroidia</taxon>
        <taxon>Bacteroidales</taxon>
        <taxon>Bacteroidaceae</taxon>
        <taxon>Bacteroidaceae incertae sedis</taxon>
        <taxon>Candidatus Avibacteroides</taxon>
    </lineage>
</organism>
<dbReference type="Proteomes" id="UP000787625">
    <property type="component" value="Unassembled WGS sequence"/>
</dbReference>
<dbReference type="AlphaFoldDB" id="A0A9D2UJ78"/>
<evidence type="ECO:0000256" key="1">
    <source>
        <dbReference type="ARBA" id="ARBA00008007"/>
    </source>
</evidence>
<reference evidence="3" key="1">
    <citation type="journal article" date="2021" name="PeerJ">
        <title>Extensive microbial diversity within the chicken gut microbiome revealed by metagenomics and culture.</title>
        <authorList>
            <person name="Gilroy R."/>
            <person name="Ravi A."/>
            <person name="Getino M."/>
            <person name="Pursley I."/>
            <person name="Horton D.L."/>
            <person name="Alikhan N.F."/>
            <person name="Baker D."/>
            <person name="Gharbi K."/>
            <person name="Hall N."/>
            <person name="Watson M."/>
            <person name="Adriaenssens E.M."/>
            <person name="Foster-Nyarko E."/>
            <person name="Jarju S."/>
            <person name="Secka A."/>
            <person name="Antonio M."/>
            <person name="Oren A."/>
            <person name="Chaudhuri R.R."/>
            <person name="La Ragione R."/>
            <person name="Hildebrand F."/>
            <person name="Pallen M.J."/>
        </authorList>
    </citation>
    <scope>NUCLEOTIDE SEQUENCE</scope>
    <source>
        <strain evidence="3">MalCec1-1739</strain>
    </source>
</reference>
<evidence type="ECO:0000313" key="4">
    <source>
        <dbReference type="Proteomes" id="UP000787625"/>
    </source>
</evidence>
<evidence type="ECO:0000259" key="2">
    <source>
        <dbReference type="Pfam" id="PF00156"/>
    </source>
</evidence>
<sequence length="228" mass="24767">MALTDWMRAACEVLLPRLCQSCGTRLNDSEDSICTGCIMKLPYRTSVGTDCDDAVDRCAIVTRTVAPFGYTHGSMLGRLINRVKGGGHARLAHQLGVLAAAELDRHGVFGDIDVLLPVPLAPEKLKTRGYNQARELAIGISSYTGLPVVDAMSRPLSTHSQKQMREAERMTNIRGTFILDDPGTCRGKHVMLVDDVMTTGATMHECARQLQGVARAVTLMAVARTELI</sequence>
<protein>
    <recommendedName>
        <fullName evidence="2">Phosphoribosyltransferase domain-containing protein</fullName>
    </recommendedName>
</protein>
<dbReference type="InterPro" id="IPR000836">
    <property type="entry name" value="PRTase_dom"/>
</dbReference>
<comment type="similarity">
    <text evidence="1">Belongs to the ComF/GntX family.</text>
</comment>
<dbReference type="SUPFAM" id="SSF53271">
    <property type="entry name" value="PRTase-like"/>
    <property type="match status" value="1"/>
</dbReference>
<evidence type="ECO:0000313" key="3">
    <source>
        <dbReference type="EMBL" id="HJD53358.1"/>
    </source>
</evidence>
<dbReference type="InterPro" id="IPR029057">
    <property type="entry name" value="PRTase-like"/>
</dbReference>
<dbReference type="PANTHER" id="PTHR47505:SF1">
    <property type="entry name" value="DNA UTILIZATION PROTEIN YHGH"/>
    <property type="match status" value="1"/>
</dbReference>
<dbReference type="CDD" id="cd06223">
    <property type="entry name" value="PRTases_typeI"/>
    <property type="match status" value="1"/>
</dbReference>
<dbReference type="PANTHER" id="PTHR47505">
    <property type="entry name" value="DNA UTILIZATION PROTEIN YHGH"/>
    <property type="match status" value="1"/>
</dbReference>
<name>A0A9D2UJ78_9BACT</name>
<comment type="caution">
    <text evidence="3">The sequence shown here is derived from an EMBL/GenBank/DDBJ whole genome shotgun (WGS) entry which is preliminary data.</text>
</comment>
<dbReference type="InterPro" id="IPR051910">
    <property type="entry name" value="ComF/GntX_DNA_util-trans"/>
</dbReference>
<dbReference type="EMBL" id="DWUP01000150">
    <property type="protein sequence ID" value="HJD53358.1"/>
    <property type="molecule type" value="Genomic_DNA"/>
</dbReference>
<feature type="domain" description="Phosphoribosyltransferase" evidence="2">
    <location>
        <begin position="164"/>
        <end position="212"/>
    </location>
</feature>
<dbReference type="Gene3D" id="3.40.50.2020">
    <property type="match status" value="1"/>
</dbReference>
<dbReference type="Pfam" id="PF00156">
    <property type="entry name" value="Pribosyltran"/>
    <property type="match status" value="1"/>
</dbReference>
<reference evidence="3" key="2">
    <citation type="submission" date="2021-04" db="EMBL/GenBank/DDBJ databases">
        <authorList>
            <person name="Gilroy R."/>
        </authorList>
    </citation>
    <scope>NUCLEOTIDE SEQUENCE</scope>
    <source>
        <strain evidence="3">MalCec1-1739</strain>
    </source>
</reference>
<accession>A0A9D2UJ78</accession>